<reference evidence="19 20" key="1">
    <citation type="submission" date="2021-01" db="EMBL/GenBank/DDBJ databases">
        <title>Belnapia mucosa sp. nov. and Belnapia arida sp. nov., isolated from the Tabernas Desert (Almeria, Spain).</title>
        <authorList>
            <person name="Molina-Menor E."/>
            <person name="Vidal-Verdu A."/>
            <person name="Calonge A."/>
            <person name="Satari L."/>
            <person name="Pereto Magraner J."/>
            <person name="Porcar Miralles M."/>
        </authorList>
    </citation>
    <scope>NUCLEOTIDE SEQUENCE [LARGE SCALE GENOMIC DNA]</scope>
    <source>
        <strain evidence="19 20">T6</strain>
    </source>
</reference>
<dbReference type="Gene3D" id="3.30.450.20">
    <property type="entry name" value="PAS domain"/>
    <property type="match status" value="3"/>
</dbReference>
<evidence type="ECO:0000256" key="16">
    <source>
        <dbReference type="SAM" id="MobiDB-lite"/>
    </source>
</evidence>
<dbReference type="InterPro" id="IPR013656">
    <property type="entry name" value="PAS_4"/>
</dbReference>
<evidence type="ECO:0000256" key="15">
    <source>
        <dbReference type="ARBA" id="ARBA00023170"/>
    </source>
</evidence>
<evidence type="ECO:0000256" key="10">
    <source>
        <dbReference type="ARBA" id="ARBA00022741"/>
    </source>
</evidence>
<accession>A0ABS1VBE1</accession>
<keyword evidence="3" id="KW-0600">Photoreceptor protein</keyword>
<dbReference type="InterPro" id="IPR029016">
    <property type="entry name" value="GAF-like_dom_sf"/>
</dbReference>
<dbReference type="EC" id="2.7.13.3" evidence="2"/>
<evidence type="ECO:0000259" key="17">
    <source>
        <dbReference type="PROSITE" id="PS50112"/>
    </source>
</evidence>
<dbReference type="EMBL" id="JAEUXJ010000023">
    <property type="protein sequence ID" value="MBL6458999.1"/>
    <property type="molecule type" value="Genomic_DNA"/>
</dbReference>
<evidence type="ECO:0000256" key="3">
    <source>
        <dbReference type="ARBA" id="ARBA00022543"/>
    </source>
</evidence>
<evidence type="ECO:0000256" key="9">
    <source>
        <dbReference type="ARBA" id="ARBA00022737"/>
    </source>
</evidence>
<evidence type="ECO:0000256" key="8">
    <source>
        <dbReference type="ARBA" id="ARBA00022679"/>
    </source>
</evidence>
<protein>
    <recommendedName>
        <fullName evidence="2">histidine kinase</fullName>
        <ecNumber evidence="2">2.7.13.3</ecNumber>
    </recommendedName>
</protein>
<evidence type="ECO:0000256" key="11">
    <source>
        <dbReference type="ARBA" id="ARBA00022777"/>
    </source>
</evidence>
<dbReference type="NCBIfam" id="TIGR00229">
    <property type="entry name" value="sensory_box"/>
    <property type="match status" value="2"/>
</dbReference>
<dbReference type="InterPro" id="IPR013767">
    <property type="entry name" value="PAS_fold"/>
</dbReference>
<evidence type="ECO:0000313" key="20">
    <source>
        <dbReference type="Proteomes" id="UP000606490"/>
    </source>
</evidence>
<dbReference type="InterPro" id="IPR036890">
    <property type="entry name" value="HATPase_C_sf"/>
</dbReference>
<keyword evidence="11" id="KW-0418">Kinase</keyword>
<dbReference type="PROSITE" id="PS50112">
    <property type="entry name" value="PAS"/>
    <property type="match status" value="2"/>
</dbReference>
<dbReference type="InterPro" id="IPR003018">
    <property type="entry name" value="GAF"/>
</dbReference>
<keyword evidence="10" id="KW-0547">Nucleotide-binding</keyword>
<keyword evidence="9" id="KW-0677">Repeat</keyword>
<keyword evidence="15" id="KW-0675">Receptor</keyword>
<dbReference type="Pfam" id="PF00989">
    <property type="entry name" value="PAS"/>
    <property type="match status" value="1"/>
</dbReference>
<feature type="compositionally biased region" description="Basic and acidic residues" evidence="16">
    <location>
        <begin position="681"/>
        <end position="699"/>
    </location>
</feature>
<feature type="domain" description="PAS" evidence="17">
    <location>
        <begin position="498"/>
        <end position="569"/>
    </location>
</feature>
<dbReference type="SMART" id="SM00091">
    <property type="entry name" value="PAS"/>
    <property type="match status" value="2"/>
</dbReference>
<proteinExistence type="predicted"/>
<evidence type="ECO:0000256" key="1">
    <source>
        <dbReference type="ARBA" id="ARBA00000085"/>
    </source>
</evidence>
<keyword evidence="6" id="KW-0285">Flavoprotein</keyword>
<dbReference type="SMART" id="SM00086">
    <property type="entry name" value="PAC"/>
    <property type="match status" value="2"/>
</dbReference>
<dbReference type="PANTHER" id="PTHR41523:SF8">
    <property type="entry name" value="ETHYLENE RESPONSE SENSOR PROTEIN"/>
    <property type="match status" value="1"/>
</dbReference>
<evidence type="ECO:0000256" key="5">
    <source>
        <dbReference type="ARBA" id="ARBA00022606"/>
    </source>
</evidence>
<keyword evidence="20" id="KW-1185">Reference proteome</keyword>
<keyword evidence="4" id="KW-0597">Phosphoprotein</keyword>
<evidence type="ECO:0000313" key="19">
    <source>
        <dbReference type="EMBL" id="MBL6458999.1"/>
    </source>
</evidence>
<keyword evidence="7" id="KW-0288">FMN</keyword>
<name>A0ABS1VBE1_9PROT</name>
<dbReference type="SUPFAM" id="SSF55781">
    <property type="entry name" value="GAF domain-like"/>
    <property type="match status" value="2"/>
</dbReference>
<dbReference type="SUPFAM" id="SSF55785">
    <property type="entry name" value="PYP-like sensor domain (PAS domain)"/>
    <property type="match status" value="3"/>
</dbReference>
<evidence type="ECO:0000256" key="12">
    <source>
        <dbReference type="ARBA" id="ARBA00022840"/>
    </source>
</evidence>
<dbReference type="SMART" id="SM00065">
    <property type="entry name" value="GAF"/>
    <property type="match status" value="2"/>
</dbReference>
<dbReference type="Pfam" id="PF08447">
    <property type="entry name" value="PAS_3"/>
    <property type="match status" value="1"/>
</dbReference>
<keyword evidence="13" id="KW-0157">Chromophore</keyword>
<evidence type="ECO:0000256" key="6">
    <source>
        <dbReference type="ARBA" id="ARBA00022630"/>
    </source>
</evidence>
<comment type="catalytic activity">
    <reaction evidence="1">
        <text>ATP + protein L-histidine = ADP + protein N-phospho-L-histidine.</text>
        <dbReference type="EC" id="2.7.13.3"/>
    </reaction>
</comment>
<dbReference type="InterPro" id="IPR001610">
    <property type="entry name" value="PAC"/>
</dbReference>
<dbReference type="Gene3D" id="3.30.565.10">
    <property type="entry name" value="Histidine kinase-like ATPase, C-terminal domain"/>
    <property type="match status" value="1"/>
</dbReference>
<sequence length="957" mass="104128">MTGFPVGGGAMGALVRAYDWAATPLGPPEAWPQSLRTAVGMVLGSKFPACIVWGQQLVTIHNDAFRPILGAKPEALGRPFNEVWSEAWQDLEPIAERALAGEATFIEDFPLIVERSGHPSEAFFTFCYSPVRDETGGVAGFLNTVVETTGKVLAERRQGFLLQLEERLRGLADPHEITLAAAEALGRQVKAARAGYGEIDAAGEIVSVDRDWTDGTVASLAGKARLLDGFGPAVIAELLAGRTLVVEDCLTDPRAAGDAYAATWASIGTRSLVVVPLLKAGRLVAILYVHEPRPRRWSTAEISLTEDTAHRTWAAVERARAETALRDSEERLRFLDSLGSATAHASAPREVMAMTASLLGAHLGVTRCAYADVQADNDRFTIRDDWTDGASSSAGEYTLDIFGSRAAADMRAGRTLVVRNVDEELPAEDGGGMFNAIGIKAIVCCPLVKEGRLVAMMAVHESEPRSWTPGEIGLLETVVERAWAHIERVRAEAALRESEERFRLMADAVPHIVWITDAEGRVEFFNEQWFSYTGTAHESTTASDVAVSFVHPDDAAPTMERFEEARRTGGPFLVEHRIRSKDGDYRWFLVRGEPQRDPYTGKILRWFGASVDIHDRKRAEATLREREERLRLIVEGARDYAIFTTDPEGRIDTWLPGATNVFGWSPEEAIGQPVAITFTPEDRERGEDEKERETARREGTAPNVRWHLRKDGARVFIEGSATALRRPDGGIRGFLKIGQDVTARRAAEEARALLAREVDHRAKNALTVVQTMLRLTRASDVPSFVRAVEGRVAALARAQTLLAEGRWSGASLHAMLRGELAPFLTGQRVELDGRPVVLPPGTAQPLAMAVHELATNAAKHGALSMSGGRVSVSWRVESGAGAKLRLRWVETGGPPVAGPPSRRGFGSRVLEGTVRGQLGGTVSLTWETAGLVCTMEVPLGRRPASGKEAGPHTPATR</sequence>
<dbReference type="InterPro" id="IPR011102">
    <property type="entry name" value="Sig_transdc_His_kinase_HWE"/>
</dbReference>
<dbReference type="Proteomes" id="UP000606490">
    <property type="component" value="Unassembled WGS sequence"/>
</dbReference>
<evidence type="ECO:0000259" key="18">
    <source>
        <dbReference type="PROSITE" id="PS50113"/>
    </source>
</evidence>
<dbReference type="InterPro" id="IPR000700">
    <property type="entry name" value="PAS-assoc_C"/>
</dbReference>
<dbReference type="InterPro" id="IPR013655">
    <property type="entry name" value="PAS_fold_3"/>
</dbReference>
<gene>
    <name evidence="19" type="ORF">JMJ55_27080</name>
</gene>
<dbReference type="InterPro" id="IPR000014">
    <property type="entry name" value="PAS"/>
</dbReference>
<dbReference type="Gene3D" id="3.30.450.40">
    <property type="match status" value="2"/>
</dbReference>
<evidence type="ECO:0000256" key="13">
    <source>
        <dbReference type="ARBA" id="ARBA00022991"/>
    </source>
</evidence>
<dbReference type="PROSITE" id="PS50113">
    <property type="entry name" value="PAC"/>
    <property type="match status" value="2"/>
</dbReference>
<evidence type="ECO:0000256" key="7">
    <source>
        <dbReference type="ARBA" id="ARBA00022643"/>
    </source>
</evidence>
<keyword evidence="14" id="KW-0843">Virulence</keyword>
<organism evidence="19 20">
    <name type="scientific">Belnapia mucosa</name>
    <dbReference type="NCBI Taxonomy" id="2804532"/>
    <lineage>
        <taxon>Bacteria</taxon>
        <taxon>Pseudomonadati</taxon>
        <taxon>Pseudomonadota</taxon>
        <taxon>Alphaproteobacteria</taxon>
        <taxon>Acetobacterales</taxon>
        <taxon>Roseomonadaceae</taxon>
        <taxon>Belnapia</taxon>
    </lineage>
</organism>
<keyword evidence="12" id="KW-0067">ATP-binding</keyword>
<feature type="domain" description="PAC" evidence="18">
    <location>
        <begin position="700"/>
        <end position="753"/>
    </location>
</feature>
<dbReference type="Pfam" id="PF01590">
    <property type="entry name" value="GAF"/>
    <property type="match status" value="2"/>
</dbReference>
<comment type="caution">
    <text evidence="19">The sequence shown here is derived from an EMBL/GenBank/DDBJ whole genome shotgun (WGS) entry which is preliminary data.</text>
</comment>
<dbReference type="InterPro" id="IPR035965">
    <property type="entry name" value="PAS-like_dom_sf"/>
</dbReference>
<dbReference type="SMART" id="SM00911">
    <property type="entry name" value="HWE_HK"/>
    <property type="match status" value="1"/>
</dbReference>
<dbReference type="RefSeq" id="WP_202828733.1">
    <property type="nucleotide sequence ID" value="NZ_JAEUXJ010000023.1"/>
</dbReference>
<dbReference type="PANTHER" id="PTHR41523">
    <property type="entry name" value="TWO-COMPONENT SYSTEM SENSOR PROTEIN"/>
    <property type="match status" value="1"/>
</dbReference>
<feature type="region of interest" description="Disordered" evidence="16">
    <location>
        <begin position="681"/>
        <end position="701"/>
    </location>
</feature>
<keyword evidence="8" id="KW-0808">Transferase</keyword>
<evidence type="ECO:0000256" key="4">
    <source>
        <dbReference type="ARBA" id="ARBA00022553"/>
    </source>
</evidence>
<feature type="domain" description="PAC" evidence="18">
    <location>
        <begin position="572"/>
        <end position="625"/>
    </location>
</feature>
<dbReference type="Pfam" id="PF07536">
    <property type="entry name" value="HWE_HK"/>
    <property type="match status" value="1"/>
</dbReference>
<dbReference type="CDD" id="cd00130">
    <property type="entry name" value="PAS"/>
    <property type="match status" value="2"/>
</dbReference>
<evidence type="ECO:0000256" key="14">
    <source>
        <dbReference type="ARBA" id="ARBA00023026"/>
    </source>
</evidence>
<feature type="domain" description="PAS" evidence="17">
    <location>
        <begin position="626"/>
        <end position="698"/>
    </location>
</feature>
<keyword evidence="5" id="KW-0716">Sensory transduction</keyword>
<dbReference type="Pfam" id="PF08448">
    <property type="entry name" value="PAS_4"/>
    <property type="match status" value="1"/>
</dbReference>
<evidence type="ECO:0000256" key="2">
    <source>
        <dbReference type="ARBA" id="ARBA00012438"/>
    </source>
</evidence>